<evidence type="ECO:0000313" key="4">
    <source>
        <dbReference type="Proteomes" id="UP000037136"/>
    </source>
</evidence>
<dbReference type="PANTHER" id="PTHR42029:SF3">
    <property type="entry name" value="AN04G07800"/>
    <property type="match status" value="1"/>
</dbReference>
<reference evidence="3 4" key="1">
    <citation type="journal article" date="2015" name="BMC Genomics">
        <title>Gene expression during zombie ant biting behavior reflects the complexity underlying fungal parasitic behavioral manipulation.</title>
        <authorList>
            <person name="de Bekker C."/>
            <person name="Ohm R.A."/>
            <person name="Loreto R.G."/>
            <person name="Sebastian A."/>
            <person name="Albert I."/>
            <person name="Merrow M."/>
            <person name="Brachmann A."/>
            <person name="Hughes D.P."/>
        </authorList>
    </citation>
    <scope>NUCLEOTIDE SEQUENCE [LARGE SCALE GENOMIC DNA]</scope>
    <source>
        <strain evidence="3 4">SC16a</strain>
    </source>
</reference>
<evidence type="ECO:0000259" key="2">
    <source>
        <dbReference type="Pfam" id="PF24870"/>
    </source>
</evidence>
<protein>
    <recommendedName>
        <fullName evidence="2">DUF7735 domain-containing protein</fullName>
    </recommendedName>
</protein>
<dbReference type="AlphaFoldDB" id="A0A2A9PPC3"/>
<feature type="chain" id="PRO_5012450993" description="DUF7735 domain-containing protein" evidence="1">
    <location>
        <begin position="18"/>
        <end position="216"/>
    </location>
</feature>
<feature type="domain" description="DUF7735" evidence="2">
    <location>
        <begin position="23"/>
        <end position="170"/>
    </location>
</feature>
<dbReference type="OrthoDB" id="4940591at2759"/>
<comment type="caution">
    <text evidence="3">The sequence shown here is derived from an EMBL/GenBank/DDBJ whole genome shotgun (WGS) entry which is preliminary data.</text>
</comment>
<dbReference type="InterPro" id="IPR056637">
    <property type="entry name" value="DUF7735"/>
</dbReference>
<dbReference type="EMBL" id="LAZP02000002">
    <property type="protein sequence ID" value="PFH63365.1"/>
    <property type="molecule type" value="Genomic_DNA"/>
</dbReference>
<keyword evidence="1" id="KW-0732">Signal</keyword>
<reference evidence="3 4" key="2">
    <citation type="journal article" date="2017" name="Sci. Rep.">
        <title>Ant-infecting Ophiocordyceps genomes reveal a high diversity of potential behavioral manipulation genes and a possible major role for enterotoxins.</title>
        <authorList>
            <person name="de Bekker C."/>
            <person name="Ohm R.A."/>
            <person name="Evans H.C."/>
            <person name="Brachmann A."/>
            <person name="Hughes D.P."/>
        </authorList>
    </citation>
    <scope>NUCLEOTIDE SEQUENCE [LARGE SCALE GENOMIC DNA]</scope>
    <source>
        <strain evidence="3 4">SC16a</strain>
    </source>
</reference>
<evidence type="ECO:0000313" key="3">
    <source>
        <dbReference type="EMBL" id="PFH63365.1"/>
    </source>
</evidence>
<organism evidence="3 4">
    <name type="scientific">Ophiocordyceps unilateralis</name>
    <name type="common">Zombie-ant fungus</name>
    <name type="synonym">Torrubia unilateralis</name>
    <dbReference type="NCBI Taxonomy" id="268505"/>
    <lineage>
        <taxon>Eukaryota</taxon>
        <taxon>Fungi</taxon>
        <taxon>Dikarya</taxon>
        <taxon>Ascomycota</taxon>
        <taxon>Pezizomycotina</taxon>
        <taxon>Sordariomycetes</taxon>
        <taxon>Hypocreomycetidae</taxon>
        <taxon>Hypocreales</taxon>
        <taxon>Ophiocordycipitaceae</taxon>
        <taxon>Ophiocordyceps</taxon>
    </lineage>
</organism>
<keyword evidence="4" id="KW-1185">Reference proteome</keyword>
<dbReference type="PANTHER" id="PTHR42029">
    <property type="entry name" value="AN04G07800"/>
    <property type="match status" value="1"/>
</dbReference>
<feature type="signal peptide" evidence="1">
    <location>
        <begin position="1"/>
        <end position="17"/>
    </location>
</feature>
<proteinExistence type="predicted"/>
<sequence length="216" mass="23206">MRVAIAALVLKVSSTAASIFETLLPNETPSITKDPWTCTTEILRRFFDPPLPTGSLRSAFRSCRHSYLDECTSRGLDRPDGLGMPMCPFPGQSTLCAISTAMPSSLLPEYSSYISVASTWWAANKDEAVRLAEYCPSRWYSAMMAMPAGRERLNSTIALAGCYEAARQIEATVTEASTLTLKTATEGAASGRLQLMTVPTAAPSGVGRRAAGENIP</sequence>
<name>A0A2A9PPC3_OPHUN</name>
<evidence type="ECO:0000256" key="1">
    <source>
        <dbReference type="SAM" id="SignalP"/>
    </source>
</evidence>
<dbReference type="Pfam" id="PF24870">
    <property type="entry name" value="DUF7735"/>
    <property type="match status" value="1"/>
</dbReference>
<accession>A0A2A9PPC3</accession>
<gene>
    <name evidence="3" type="ORF">XA68_12329</name>
</gene>
<dbReference type="Proteomes" id="UP000037136">
    <property type="component" value="Unassembled WGS sequence"/>
</dbReference>